<dbReference type="SUPFAM" id="SSF53335">
    <property type="entry name" value="S-adenosyl-L-methionine-dependent methyltransferases"/>
    <property type="match status" value="1"/>
</dbReference>
<dbReference type="AlphaFoldDB" id="A0A930VI26"/>
<evidence type="ECO:0000313" key="2">
    <source>
        <dbReference type="EMBL" id="MBF4764917.1"/>
    </source>
</evidence>
<name>A0A930VI26_9ACTN</name>
<keyword evidence="2" id="KW-0808">Transferase</keyword>
<keyword evidence="3" id="KW-1185">Reference proteome</keyword>
<evidence type="ECO:0000259" key="1">
    <source>
        <dbReference type="Pfam" id="PF08241"/>
    </source>
</evidence>
<protein>
    <submittedName>
        <fullName evidence="2">Class I SAM-dependent methyltransferase</fullName>
    </submittedName>
</protein>
<dbReference type="InterPro" id="IPR013216">
    <property type="entry name" value="Methyltransf_11"/>
</dbReference>
<dbReference type="PANTHER" id="PTHR45036">
    <property type="entry name" value="METHYLTRANSFERASE LIKE 7B"/>
    <property type="match status" value="1"/>
</dbReference>
<dbReference type="GO" id="GO:0032259">
    <property type="term" value="P:methylation"/>
    <property type="evidence" value="ECO:0007669"/>
    <property type="project" value="UniProtKB-KW"/>
</dbReference>
<dbReference type="Pfam" id="PF08241">
    <property type="entry name" value="Methyltransf_11"/>
    <property type="match status" value="1"/>
</dbReference>
<dbReference type="PANTHER" id="PTHR45036:SF1">
    <property type="entry name" value="METHYLTRANSFERASE LIKE 7A"/>
    <property type="match status" value="1"/>
</dbReference>
<dbReference type="RefSeq" id="WP_194708086.1">
    <property type="nucleotide sequence ID" value="NZ_JADKPN010000011.1"/>
</dbReference>
<accession>A0A930VI26</accession>
<dbReference type="InterPro" id="IPR052356">
    <property type="entry name" value="Thiol_S-MT"/>
</dbReference>
<sequence length="205" mass="22264">MGWWNEQVVPRATDLSLRGHEVGELRARACEGLHGRVIEIGFGSGLNARWYPSTVTQVDVVEPSEVAWRMSADRRLRAAAPVGRIGIDGQQLNIGAATFDAALVTFTLCTIPDVEAALSEIRRVLKPGAGLHFLEHGIADDPKVVAWQRRLEPIQRRLAGGCHLTRDPVILIEKAGLPIDTVEQVDLPGGPKPFRSGFLGVALKA</sequence>
<organism evidence="2 3">
    <name type="scientific">Nocardioides islandensis</name>
    <dbReference type="NCBI Taxonomy" id="433663"/>
    <lineage>
        <taxon>Bacteria</taxon>
        <taxon>Bacillati</taxon>
        <taxon>Actinomycetota</taxon>
        <taxon>Actinomycetes</taxon>
        <taxon>Propionibacteriales</taxon>
        <taxon>Nocardioidaceae</taxon>
        <taxon>Nocardioides</taxon>
    </lineage>
</organism>
<proteinExistence type="predicted"/>
<dbReference type="EMBL" id="JADKPN010000011">
    <property type="protein sequence ID" value="MBF4764917.1"/>
    <property type="molecule type" value="Genomic_DNA"/>
</dbReference>
<dbReference type="Proteomes" id="UP000640489">
    <property type="component" value="Unassembled WGS sequence"/>
</dbReference>
<dbReference type="InterPro" id="IPR029063">
    <property type="entry name" value="SAM-dependent_MTases_sf"/>
</dbReference>
<gene>
    <name evidence="2" type="ORF">ISU07_17430</name>
</gene>
<dbReference type="Gene3D" id="3.40.50.150">
    <property type="entry name" value="Vaccinia Virus protein VP39"/>
    <property type="match status" value="1"/>
</dbReference>
<evidence type="ECO:0000313" key="3">
    <source>
        <dbReference type="Proteomes" id="UP000640489"/>
    </source>
</evidence>
<comment type="caution">
    <text evidence="2">The sequence shown here is derived from an EMBL/GenBank/DDBJ whole genome shotgun (WGS) entry which is preliminary data.</text>
</comment>
<keyword evidence="2" id="KW-0489">Methyltransferase</keyword>
<feature type="domain" description="Methyltransferase type 11" evidence="1">
    <location>
        <begin position="39"/>
        <end position="129"/>
    </location>
</feature>
<dbReference type="CDD" id="cd02440">
    <property type="entry name" value="AdoMet_MTases"/>
    <property type="match status" value="1"/>
</dbReference>
<reference evidence="2" key="1">
    <citation type="submission" date="2020-11" db="EMBL/GenBank/DDBJ databases">
        <title>Nocardioides sp. nov., isolated from Soil of Cynanchum wilfordii Hemsley rhizosphere.</title>
        <authorList>
            <person name="Lee J.-S."/>
            <person name="Suh M.K."/>
            <person name="Kim J.-S."/>
        </authorList>
    </citation>
    <scope>NUCLEOTIDE SEQUENCE</scope>
    <source>
        <strain evidence="2">KCTC 19275</strain>
    </source>
</reference>
<dbReference type="GO" id="GO:0008757">
    <property type="term" value="F:S-adenosylmethionine-dependent methyltransferase activity"/>
    <property type="evidence" value="ECO:0007669"/>
    <property type="project" value="InterPro"/>
</dbReference>